<dbReference type="RefSeq" id="XP_004259612.1">
    <property type="nucleotide sequence ID" value="XM_004259564.1"/>
</dbReference>
<dbReference type="KEGG" id="eiv:EIN_507220"/>
<evidence type="ECO:0000313" key="3">
    <source>
        <dbReference type="EMBL" id="ELP92841.1"/>
    </source>
</evidence>
<keyword evidence="4" id="KW-1185">Reference proteome</keyword>
<evidence type="ECO:0000313" key="4">
    <source>
        <dbReference type="Proteomes" id="UP000014680"/>
    </source>
</evidence>
<sequence>MCAQIVVDVFQDDVSDEQFLLEFKEFDPLYAGDGAGILTPTNGYICEFKTKGDAQRVIQKFKKLMFKGVSISFKIDELQSVKKFIKFYGIPKDTTTDEFKKLFIDYGIVDVRLLYQPIVVKPNKKYVIVKDMKTVEKILSMSKSFGNKNWVFSIPAKSMQVDELKRVMNSNSDKNVLLNCLNEHLESDGKEQRENDDKKTRREDDQMEEKKCFVCGDEEHNATNCPFKLNYNIQKEKERKDKVNELLTKDQYKKLQKLVVELVNKQKDKIKEEILKEMKENIRKEMMEEITRNCKELDE</sequence>
<name>A0A0A1UFP9_ENTIV</name>
<keyword evidence="1" id="KW-0863">Zinc-finger</keyword>
<reference evidence="3 4" key="1">
    <citation type="submission" date="2012-10" db="EMBL/GenBank/DDBJ databases">
        <authorList>
            <person name="Zafar N."/>
            <person name="Inman J."/>
            <person name="Hall N."/>
            <person name="Lorenzi H."/>
            <person name="Caler E."/>
        </authorList>
    </citation>
    <scope>NUCLEOTIDE SEQUENCE [LARGE SCALE GENOMIC DNA]</scope>
    <source>
        <strain evidence="3 4">IP1</strain>
    </source>
</reference>
<dbReference type="GeneID" id="14891848"/>
<dbReference type="PROSITE" id="PS50158">
    <property type="entry name" value="ZF_CCHC"/>
    <property type="match status" value="1"/>
</dbReference>
<dbReference type="GO" id="GO:0003676">
    <property type="term" value="F:nucleic acid binding"/>
    <property type="evidence" value="ECO:0007669"/>
    <property type="project" value="InterPro"/>
</dbReference>
<dbReference type="OrthoDB" id="3863715at2759"/>
<proteinExistence type="predicted"/>
<dbReference type="Proteomes" id="UP000014680">
    <property type="component" value="Unassembled WGS sequence"/>
</dbReference>
<keyword evidence="1" id="KW-0862">Zinc</keyword>
<dbReference type="AlphaFoldDB" id="A0A0A1UFP9"/>
<dbReference type="EMBL" id="KB206320">
    <property type="protein sequence ID" value="ELP92841.1"/>
    <property type="molecule type" value="Genomic_DNA"/>
</dbReference>
<gene>
    <name evidence="3" type="ORF">EIN_507220</name>
</gene>
<organism evidence="3 4">
    <name type="scientific">Entamoeba invadens IP1</name>
    <dbReference type="NCBI Taxonomy" id="370355"/>
    <lineage>
        <taxon>Eukaryota</taxon>
        <taxon>Amoebozoa</taxon>
        <taxon>Evosea</taxon>
        <taxon>Archamoebae</taxon>
        <taxon>Mastigamoebida</taxon>
        <taxon>Entamoebidae</taxon>
        <taxon>Entamoeba</taxon>
    </lineage>
</organism>
<dbReference type="SUPFAM" id="SSF57756">
    <property type="entry name" value="Retrovirus zinc finger-like domains"/>
    <property type="match status" value="1"/>
</dbReference>
<dbReference type="GO" id="GO:0008270">
    <property type="term" value="F:zinc ion binding"/>
    <property type="evidence" value="ECO:0007669"/>
    <property type="project" value="UniProtKB-KW"/>
</dbReference>
<dbReference type="VEuPathDB" id="AmoebaDB:EIN_507220"/>
<evidence type="ECO:0000256" key="1">
    <source>
        <dbReference type="PROSITE-ProRule" id="PRU00047"/>
    </source>
</evidence>
<protein>
    <recommendedName>
        <fullName evidence="2">CCHC-type domain-containing protein</fullName>
    </recommendedName>
</protein>
<dbReference type="InterPro" id="IPR001878">
    <property type="entry name" value="Znf_CCHC"/>
</dbReference>
<dbReference type="InterPro" id="IPR036875">
    <property type="entry name" value="Znf_CCHC_sf"/>
</dbReference>
<accession>A0A0A1UFP9</accession>
<keyword evidence="1" id="KW-0479">Metal-binding</keyword>
<feature type="domain" description="CCHC-type" evidence="2">
    <location>
        <begin position="211"/>
        <end position="226"/>
    </location>
</feature>
<evidence type="ECO:0000259" key="2">
    <source>
        <dbReference type="PROSITE" id="PS50158"/>
    </source>
</evidence>